<dbReference type="Gene3D" id="2.30.42.10">
    <property type="match status" value="1"/>
</dbReference>
<feature type="signal peptide" evidence="1">
    <location>
        <begin position="1"/>
        <end position="18"/>
    </location>
</feature>
<evidence type="ECO:0000259" key="2">
    <source>
        <dbReference type="SMART" id="SM00228"/>
    </source>
</evidence>
<dbReference type="AlphaFoldDB" id="A0A523URA1"/>
<protein>
    <submittedName>
        <fullName evidence="3">PDZ domain-containing protein</fullName>
    </submittedName>
</protein>
<organism evidence="3 4">
    <name type="scientific">candidate division TA06 bacterium</name>
    <dbReference type="NCBI Taxonomy" id="2250710"/>
    <lineage>
        <taxon>Bacteria</taxon>
        <taxon>Bacteria division TA06</taxon>
    </lineage>
</organism>
<dbReference type="EMBL" id="SOJN01000098">
    <property type="protein sequence ID" value="TET45050.1"/>
    <property type="molecule type" value="Genomic_DNA"/>
</dbReference>
<dbReference type="InterPro" id="IPR036034">
    <property type="entry name" value="PDZ_sf"/>
</dbReference>
<dbReference type="InterPro" id="IPR001478">
    <property type="entry name" value="PDZ"/>
</dbReference>
<reference evidence="3 4" key="1">
    <citation type="submission" date="2019-03" db="EMBL/GenBank/DDBJ databases">
        <title>Metabolic potential of uncultured bacteria and archaea associated with petroleum seepage in deep-sea sediments.</title>
        <authorList>
            <person name="Dong X."/>
            <person name="Hubert C."/>
        </authorList>
    </citation>
    <scope>NUCLEOTIDE SEQUENCE [LARGE SCALE GENOMIC DNA]</scope>
    <source>
        <strain evidence="3">E44_bin18</strain>
    </source>
</reference>
<keyword evidence="1" id="KW-0732">Signal</keyword>
<dbReference type="SUPFAM" id="SSF50156">
    <property type="entry name" value="PDZ domain-like"/>
    <property type="match status" value="1"/>
</dbReference>
<comment type="caution">
    <text evidence="3">The sequence shown here is derived from an EMBL/GenBank/DDBJ whole genome shotgun (WGS) entry which is preliminary data.</text>
</comment>
<proteinExistence type="predicted"/>
<feature type="chain" id="PRO_5022193032" evidence="1">
    <location>
        <begin position="19"/>
        <end position="448"/>
    </location>
</feature>
<dbReference type="SMART" id="SM00228">
    <property type="entry name" value="PDZ"/>
    <property type="match status" value="1"/>
</dbReference>
<name>A0A523URA1_UNCT6</name>
<dbReference type="Proteomes" id="UP000315525">
    <property type="component" value="Unassembled WGS sequence"/>
</dbReference>
<feature type="domain" description="PDZ" evidence="2">
    <location>
        <begin position="10"/>
        <end position="93"/>
    </location>
</feature>
<evidence type="ECO:0000313" key="4">
    <source>
        <dbReference type="Proteomes" id="UP000315525"/>
    </source>
</evidence>
<dbReference type="Pfam" id="PF13180">
    <property type="entry name" value="PDZ_2"/>
    <property type="match status" value="1"/>
</dbReference>
<accession>A0A523URA1</accession>
<gene>
    <name evidence="3" type="ORF">E3J62_08705</name>
</gene>
<dbReference type="PROSITE" id="PS51257">
    <property type="entry name" value="PROKAR_LIPOPROTEIN"/>
    <property type="match status" value="1"/>
</dbReference>
<sequence length="448" mass="49231">MRGVLVAILVGLMASSCAILKPAGKTKKSLMPEGQYMVVTSVVPESEAARVKVKEGDIILTYDGQEISSVTQLNELKNRAKTEKVELVVLRKGKKKSFSIKKGQIGVYLTERRPEIELADDAVVLKGVGKLGWETGMSNSFVGGLVVTADYLGVEKDYTYLMGVSGSAFRIHFHKDWCPSSPDPTCGFDAGGEALDALGFDSESRFLPESAREGGMAKEATLIAIKESVDAGRPVIAIDLIEVPEWGVITGYQKGGSELICRTYYDKQQGYSIAEKFPWAIVVLKERKGSPSDRESYINGLNIALKVATTDSFGDYYSGTEALERWIQRLKMDNFADMDSERFETSCLANAWIYQRLADDRMQASMFLDDVTGSFPEISEALTALSDVYTEQVEILKGAAKNAPFPFALAPGETWTGDMRAEEVKALEKVLDKELEAVEILKDINARI</sequence>
<evidence type="ECO:0000313" key="3">
    <source>
        <dbReference type="EMBL" id="TET45050.1"/>
    </source>
</evidence>
<evidence type="ECO:0000256" key="1">
    <source>
        <dbReference type="SAM" id="SignalP"/>
    </source>
</evidence>